<feature type="domain" description="Tautomerase cis-CaaD-like" evidence="1">
    <location>
        <begin position="1"/>
        <end position="136"/>
    </location>
</feature>
<evidence type="ECO:0000259" key="1">
    <source>
        <dbReference type="Pfam" id="PF14832"/>
    </source>
</evidence>
<name>A0A4Q7UZH0_PSEST</name>
<dbReference type="Gene3D" id="3.30.429.10">
    <property type="entry name" value="Macrophage Migration Inhibitory Factor"/>
    <property type="match status" value="1"/>
</dbReference>
<dbReference type="EMBL" id="SHKL01000001">
    <property type="protein sequence ID" value="RZT85683.1"/>
    <property type="molecule type" value="Genomic_DNA"/>
</dbReference>
<dbReference type="SUPFAM" id="SSF55331">
    <property type="entry name" value="Tautomerase/MIF"/>
    <property type="match status" value="1"/>
</dbReference>
<evidence type="ECO:0000313" key="2">
    <source>
        <dbReference type="EMBL" id="RZT85683.1"/>
    </source>
</evidence>
<evidence type="ECO:0000313" key="3">
    <source>
        <dbReference type="Proteomes" id="UP000291591"/>
    </source>
</evidence>
<keyword evidence="3" id="KW-1185">Reference proteome</keyword>
<dbReference type="InterPro" id="IPR028116">
    <property type="entry name" value="Cis-CaaD-like"/>
</dbReference>
<gene>
    <name evidence="2" type="ORF">EV383_2561</name>
</gene>
<accession>A0A4Q7UZH0</accession>
<sequence>MPLWSVHHPPKAYSAQDKRDFATAVTGYYTRVGLPKFYVVVNFQEVDAESLFVGGEPATDTVRIVIEHIARHSKDPESRKRIGESIQKVIAPFTVDRGLHTEFHVDETPQDLWMIDGLWPPPGGSDAEKLWVEQNRPIPYQLDQEPNPVSGH</sequence>
<dbReference type="Proteomes" id="UP000291591">
    <property type="component" value="Unassembled WGS sequence"/>
</dbReference>
<dbReference type="OrthoDB" id="7595039at2"/>
<reference evidence="2 3" key="1">
    <citation type="submission" date="2019-02" db="EMBL/GenBank/DDBJ databases">
        <title>Sequencing the genomes of 1000 actinobacteria strains.</title>
        <authorList>
            <person name="Klenk H.-P."/>
        </authorList>
    </citation>
    <scope>NUCLEOTIDE SEQUENCE [LARGE SCALE GENOMIC DNA]</scope>
    <source>
        <strain evidence="2 3">DSM 45779</strain>
    </source>
</reference>
<organism evidence="2 3">
    <name type="scientific">Pseudonocardia sediminis</name>
    <dbReference type="NCBI Taxonomy" id="1397368"/>
    <lineage>
        <taxon>Bacteria</taxon>
        <taxon>Bacillati</taxon>
        <taxon>Actinomycetota</taxon>
        <taxon>Actinomycetes</taxon>
        <taxon>Pseudonocardiales</taxon>
        <taxon>Pseudonocardiaceae</taxon>
        <taxon>Pseudonocardia</taxon>
    </lineage>
</organism>
<dbReference type="RefSeq" id="WP_130290102.1">
    <property type="nucleotide sequence ID" value="NZ_SHKL01000001.1"/>
</dbReference>
<dbReference type="AlphaFoldDB" id="A0A4Q7UZH0"/>
<comment type="caution">
    <text evidence="2">The sequence shown here is derived from an EMBL/GenBank/DDBJ whole genome shotgun (WGS) entry which is preliminary data.</text>
</comment>
<keyword evidence="2" id="KW-0670">Pyruvate</keyword>
<dbReference type="Pfam" id="PF14832">
    <property type="entry name" value="Tautomerase_3"/>
    <property type="match status" value="1"/>
</dbReference>
<protein>
    <submittedName>
        <fullName evidence="2">Phenylpyruvate tautomerase PptA (4-oxalocrotonate tautomerase family)</fullName>
    </submittedName>
</protein>
<dbReference type="InterPro" id="IPR014347">
    <property type="entry name" value="Tautomerase/MIF_sf"/>
</dbReference>
<proteinExistence type="predicted"/>